<keyword evidence="3" id="KW-1185">Reference proteome</keyword>
<comment type="caution">
    <text evidence="2">The sequence shown here is derived from an EMBL/GenBank/DDBJ whole genome shotgun (WGS) entry which is preliminary data.</text>
</comment>
<keyword evidence="1" id="KW-0472">Membrane</keyword>
<evidence type="ECO:0000313" key="2">
    <source>
        <dbReference type="EMBL" id="NGY57860.1"/>
    </source>
</evidence>
<keyword evidence="1" id="KW-0812">Transmembrane</keyword>
<name>A0A7C9VUW3_9PSEU</name>
<accession>A0A7C9VUW3</accession>
<feature type="transmembrane region" description="Helical" evidence="1">
    <location>
        <begin position="638"/>
        <end position="661"/>
    </location>
</feature>
<dbReference type="RefSeq" id="WP_166043522.1">
    <property type="nucleotide sequence ID" value="NZ_JAAMPJ010000001.1"/>
</dbReference>
<evidence type="ECO:0000313" key="3">
    <source>
        <dbReference type="Proteomes" id="UP000481360"/>
    </source>
</evidence>
<evidence type="ECO:0000256" key="1">
    <source>
        <dbReference type="SAM" id="Phobius"/>
    </source>
</evidence>
<dbReference type="AlphaFoldDB" id="A0A7C9VUW3"/>
<evidence type="ECO:0008006" key="4">
    <source>
        <dbReference type="Google" id="ProtNLM"/>
    </source>
</evidence>
<protein>
    <recommendedName>
        <fullName evidence="4">Membrane-associated oxidoreductase</fullName>
    </recommendedName>
</protein>
<sequence length="669" mass="70300">MTEFEKRLVEAAQRGELLVCPKSAPAVRAELIRELLLGRHGELDPRGVQIKDARIKGTLDLDNVTAPVGLYLTGCTIDEPIDARDARLRDLVLRGGRCAGLQADGVHIDRDLHLEDGLQVDGDQQDALISLIGSHIVGDLSLGKVALTNSAGPAIDANRARIGGCVFARSLVRITGNDRSGAFVLLSAHIAGSLQLDEDVTITNLKGPALDADDIRVQGSVLLTNGFRAIGHGRTGAVSLENANVVLNVTLEDAEITNDTGPCLDATNARVGGDVLLADGVRLTASGPTGAIVLAGGHIGGIVTVQDTVVTNDLGAALNANGVDINGSLFLHKGTQLTGRRPGGTVDLISGHLAGDLDIANAVITNSLGPAVSADQVHIDGRLFLMGQTSLSGAGGHGAVTLHGARVDGQFHSEGRISIKVQGGLGPVLNLQELVVGTTVTLPPALLCHRRGSDWTCAHRSWVRLDGLSYVSLGEGWDWQQWLHLIRRHTPAYHASAYQRLAAVERAAGHDGTVRRILMAQQTDLRRRNPEALGGPLTQWFHWLWGVLAGYGYRARRTAAALLLVLAMAGLLGWSAGQVETRPGHLAAERVASATAAVGVPCSTVELVGLGLDRGLPLGMTGMRTRCDLDTAARAGQAFTAAIWLVQLAVWGLATLALAGYTNLVRKPG</sequence>
<dbReference type="Proteomes" id="UP000481360">
    <property type="component" value="Unassembled WGS sequence"/>
</dbReference>
<proteinExistence type="predicted"/>
<dbReference type="EMBL" id="JAAMPJ010000001">
    <property type="protein sequence ID" value="NGY57860.1"/>
    <property type="molecule type" value="Genomic_DNA"/>
</dbReference>
<reference evidence="2 3" key="1">
    <citation type="submission" date="2020-03" db="EMBL/GenBank/DDBJ databases">
        <title>Isolation and identification of active actinomycetes.</title>
        <authorList>
            <person name="Sun X."/>
        </authorList>
    </citation>
    <scope>NUCLEOTIDE SEQUENCE [LARGE SCALE GENOMIC DNA]</scope>
    <source>
        <strain evidence="2 3">NEAU-D13</strain>
    </source>
</reference>
<keyword evidence="1" id="KW-1133">Transmembrane helix</keyword>
<gene>
    <name evidence="2" type="ORF">G7043_02815</name>
</gene>
<organism evidence="2 3">
    <name type="scientific">Lentzea alba</name>
    <dbReference type="NCBI Taxonomy" id="2714351"/>
    <lineage>
        <taxon>Bacteria</taxon>
        <taxon>Bacillati</taxon>
        <taxon>Actinomycetota</taxon>
        <taxon>Actinomycetes</taxon>
        <taxon>Pseudonocardiales</taxon>
        <taxon>Pseudonocardiaceae</taxon>
        <taxon>Lentzea</taxon>
    </lineage>
</organism>